<evidence type="ECO:0000313" key="1">
    <source>
        <dbReference type="EMBL" id="KAJ3441783.1"/>
    </source>
</evidence>
<dbReference type="EMBL" id="JANTQA010000029">
    <property type="protein sequence ID" value="KAJ3441783.1"/>
    <property type="molecule type" value="Genomic_DNA"/>
</dbReference>
<evidence type="ECO:0000313" key="2">
    <source>
        <dbReference type="Proteomes" id="UP001146793"/>
    </source>
</evidence>
<sequence>MEMGEIKEKFHESHIEYIHDKVDSSQGKENWKLKKYLLINQFQENFKEKKSYLNWKSSTTLFKLKSFSNGLNRYSYRWKKRVDFKICPCCKKKIDDVNHFIWGCKKYEKTRR</sequence>
<comment type="caution">
    <text evidence="1">The sequence shown here is derived from an EMBL/GenBank/DDBJ whole genome shotgun (WGS) entry which is preliminary data.</text>
</comment>
<dbReference type="AlphaFoldDB" id="A0AAV7ZN61"/>
<gene>
    <name evidence="1" type="ORF">M0812_13798</name>
</gene>
<protein>
    <recommendedName>
        <fullName evidence="3">Reverse transcriptase zinc-binding domain-containing protein</fullName>
    </recommendedName>
</protein>
<accession>A0AAV7ZN61</accession>
<reference evidence="1" key="1">
    <citation type="submission" date="2022-08" db="EMBL/GenBank/DDBJ databases">
        <title>Novel sulphate-reducing endosymbionts in the free-living metamonad Anaeramoeba.</title>
        <authorList>
            <person name="Jerlstrom-Hultqvist J."/>
            <person name="Cepicka I."/>
            <person name="Gallot-Lavallee L."/>
            <person name="Salas-Leiva D."/>
            <person name="Curtis B.A."/>
            <person name="Zahonova K."/>
            <person name="Pipaliya S."/>
            <person name="Dacks J."/>
            <person name="Roger A.J."/>
        </authorList>
    </citation>
    <scope>NUCLEOTIDE SEQUENCE</scope>
    <source>
        <strain evidence="1">Busselton2</strain>
    </source>
</reference>
<dbReference type="Proteomes" id="UP001146793">
    <property type="component" value="Unassembled WGS sequence"/>
</dbReference>
<proteinExistence type="predicted"/>
<organism evidence="1 2">
    <name type="scientific">Anaeramoeba flamelloides</name>
    <dbReference type="NCBI Taxonomy" id="1746091"/>
    <lineage>
        <taxon>Eukaryota</taxon>
        <taxon>Metamonada</taxon>
        <taxon>Anaeramoebidae</taxon>
        <taxon>Anaeramoeba</taxon>
    </lineage>
</organism>
<name>A0AAV7ZN61_9EUKA</name>
<evidence type="ECO:0008006" key="3">
    <source>
        <dbReference type="Google" id="ProtNLM"/>
    </source>
</evidence>